<sequence>MSHHRSRTSRASDALVAHRPHDSSSPVAPQVERWTRVDPHTNAKSMYQRGPDGSEMYASYYNSNDDPNFQERFDKRNNGGAFVQAAQFTFMSHGGAGGHGQGAGYMRQRHSSRKEGSHRPVVVEEPEDVDAHEVRSNTDDNTDVHSGRKKKAHGQLMKQEPIVEEPNENDDGYGYAGSRTYRQDGKRGERDSHRDALRPKHPTDASLFSMDPWGMESIMERMMQPPAASHRSHRQLQLSPYTRGGVMGGPFTGNFFGSGGPESPFRMMDAMRYHMHQQRAAMFGGVDPFAHFF</sequence>
<keyword evidence="3" id="KW-1185">Reference proteome</keyword>
<protein>
    <submittedName>
        <fullName evidence="2">Uncharacterized protein</fullName>
    </submittedName>
</protein>
<dbReference type="EMBL" id="JAFHLR010000008">
    <property type="protein sequence ID" value="KAG5486472.1"/>
    <property type="molecule type" value="Genomic_DNA"/>
</dbReference>
<feature type="compositionally biased region" description="Acidic residues" evidence="1">
    <location>
        <begin position="162"/>
        <end position="171"/>
    </location>
</feature>
<dbReference type="AlphaFoldDB" id="A0A836KUS6"/>
<evidence type="ECO:0000256" key="1">
    <source>
        <dbReference type="SAM" id="MobiDB-lite"/>
    </source>
</evidence>
<accession>A0A836KUS6</accession>
<feature type="region of interest" description="Disordered" evidence="1">
    <location>
        <begin position="96"/>
        <end position="209"/>
    </location>
</feature>
<feature type="compositionally biased region" description="Basic and acidic residues" evidence="1">
    <location>
        <begin position="129"/>
        <end position="146"/>
    </location>
</feature>
<comment type="caution">
    <text evidence="2">The sequence shown here is derived from an EMBL/GenBank/DDBJ whole genome shotgun (WGS) entry which is preliminary data.</text>
</comment>
<dbReference type="RefSeq" id="XP_067065538.1">
    <property type="nucleotide sequence ID" value="XM_067209295.1"/>
</dbReference>
<feature type="region of interest" description="Disordered" evidence="1">
    <location>
        <begin position="1"/>
        <end position="28"/>
    </location>
</feature>
<name>A0A836KUS6_9TRYP</name>
<proteinExistence type="predicted"/>
<gene>
    <name evidence="2" type="ORF">LSCM4_07404</name>
</gene>
<feature type="compositionally biased region" description="Basic and acidic residues" evidence="1">
    <location>
        <begin position="113"/>
        <end position="122"/>
    </location>
</feature>
<evidence type="ECO:0000313" key="2">
    <source>
        <dbReference type="EMBL" id="KAG5486472.1"/>
    </source>
</evidence>
<feature type="compositionally biased region" description="Basic and acidic residues" evidence="1">
    <location>
        <begin position="181"/>
        <end position="203"/>
    </location>
</feature>
<dbReference type="KEGG" id="loi:92363229"/>
<dbReference type="GeneID" id="92363229"/>
<dbReference type="Proteomes" id="UP000674143">
    <property type="component" value="Chromosome 8"/>
</dbReference>
<evidence type="ECO:0000313" key="3">
    <source>
        <dbReference type="Proteomes" id="UP000674143"/>
    </source>
</evidence>
<organism evidence="2 3">
    <name type="scientific">Leishmania orientalis</name>
    <dbReference type="NCBI Taxonomy" id="2249476"/>
    <lineage>
        <taxon>Eukaryota</taxon>
        <taxon>Discoba</taxon>
        <taxon>Euglenozoa</taxon>
        <taxon>Kinetoplastea</taxon>
        <taxon>Metakinetoplastina</taxon>
        <taxon>Trypanosomatida</taxon>
        <taxon>Trypanosomatidae</taxon>
        <taxon>Leishmaniinae</taxon>
        <taxon>Leishmania</taxon>
    </lineage>
</organism>
<reference evidence="2 3" key="1">
    <citation type="submission" date="2021-02" db="EMBL/GenBank/DDBJ databases">
        <title>Leishmania (Mundinia) orientalis Genome sequencing and assembly.</title>
        <authorList>
            <person name="Almutairi H."/>
            <person name="Gatherer D."/>
        </authorList>
    </citation>
    <scope>NUCLEOTIDE SEQUENCE [LARGE SCALE GENOMIC DNA]</scope>
    <source>
        <strain evidence="2">LSCM4</strain>
    </source>
</reference>